<evidence type="ECO:0000313" key="9">
    <source>
        <dbReference type="Proteomes" id="UP000640485"/>
    </source>
</evidence>
<dbReference type="RefSeq" id="WP_200689457.1">
    <property type="nucleotide sequence ID" value="NZ_JAEPRQ010000013.1"/>
</dbReference>
<dbReference type="PANTHER" id="PTHR43300:SF12">
    <property type="entry name" value="CHLORAMPHENICOL ACETYLTRANSFERASE"/>
    <property type="match status" value="1"/>
</dbReference>
<evidence type="ECO:0000313" key="8">
    <source>
        <dbReference type="EMBL" id="MBK4218114.1"/>
    </source>
</evidence>
<reference evidence="8" key="1">
    <citation type="submission" date="2021-01" db="EMBL/GenBank/DDBJ databases">
        <title>Paracoccus amoyensis sp. nov., isolated from the surface seawater along the coast of Xiamen Island, China.</title>
        <authorList>
            <person name="Lyu L."/>
        </authorList>
    </citation>
    <scope>NUCLEOTIDE SEQUENCE</scope>
    <source>
        <strain evidence="8">MJ17</strain>
    </source>
</reference>
<name>A0A934W2U0_9RHOB</name>
<dbReference type="InterPro" id="IPR001451">
    <property type="entry name" value="Hexapep"/>
</dbReference>
<dbReference type="PANTHER" id="PTHR43300">
    <property type="entry name" value="ACETYLTRANSFERASE"/>
    <property type="match status" value="1"/>
</dbReference>
<evidence type="ECO:0000256" key="3">
    <source>
        <dbReference type="ARBA" id="ARBA00020291"/>
    </source>
</evidence>
<dbReference type="CDD" id="cd04647">
    <property type="entry name" value="LbH_MAT_like"/>
    <property type="match status" value="1"/>
</dbReference>
<evidence type="ECO:0000256" key="2">
    <source>
        <dbReference type="ARBA" id="ARBA00013235"/>
    </source>
</evidence>
<dbReference type="Gene3D" id="2.160.10.10">
    <property type="entry name" value="Hexapeptide repeat proteins"/>
    <property type="match status" value="1"/>
</dbReference>
<dbReference type="EMBL" id="JAEPRQ010000013">
    <property type="protein sequence ID" value="MBK4218114.1"/>
    <property type="molecule type" value="Genomic_DNA"/>
</dbReference>
<comment type="caution">
    <text evidence="8">The sequence shown here is derived from an EMBL/GenBank/DDBJ whole genome shotgun (WGS) entry which is preliminary data.</text>
</comment>
<evidence type="ECO:0000256" key="7">
    <source>
        <dbReference type="ARBA" id="ARBA00047633"/>
    </source>
</evidence>
<dbReference type="EC" id="2.3.1.28" evidence="2"/>
<keyword evidence="5" id="KW-0046">Antibiotic resistance</keyword>
<dbReference type="GO" id="GO:0008811">
    <property type="term" value="F:chloramphenicol O-acetyltransferase activity"/>
    <property type="evidence" value="ECO:0007669"/>
    <property type="project" value="UniProtKB-EC"/>
</dbReference>
<evidence type="ECO:0000256" key="1">
    <source>
        <dbReference type="ARBA" id="ARBA00007274"/>
    </source>
</evidence>
<gene>
    <name evidence="8" type="ORF">JJJ17_19480</name>
</gene>
<evidence type="ECO:0000256" key="6">
    <source>
        <dbReference type="ARBA" id="ARBA00023315"/>
    </source>
</evidence>
<dbReference type="Proteomes" id="UP000640485">
    <property type="component" value="Unassembled WGS sequence"/>
</dbReference>
<keyword evidence="4" id="KW-0808">Transferase</keyword>
<organism evidence="8 9">
    <name type="scientific">Paracoccus caeni</name>
    <dbReference type="NCBI Taxonomy" id="657651"/>
    <lineage>
        <taxon>Bacteria</taxon>
        <taxon>Pseudomonadati</taxon>
        <taxon>Pseudomonadota</taxon>
        <taxon>Alphaproteobacteria</taxon>
        <taxon>Rhodobacterales</taxon>
        <taxon>Paracoccaceae</taxon>
        <taxon>Paracoccus</taxon>
    </lineage>
</organism>
<dbReference type="AlphaFoldDB" id="A0A934W2U0"/>
<comment type="similarity">
    <text evidence="1">Belongs to the transferase hexapeptide repeat family.</text>
</comment>
<proteinExistence type="inferred from homology"/>
<dbReference type="InterPro" id="IPR050179">
    <property type="entry name" value="Trans_hexapeptide_repeat"/>
</dbReference>
<dbReference type="Pfam" id="PF00132">
    <property type="entry name" value="Hexapep"/>
    <property type="match status" value="2"/>
</dbReference>
<comment type="catalytic activity">
    <reaction evidence="7">
        <text>chloramphenicol + acetyl-CoA = chloramphenicol 3-acetate + CoA</text>
        <dbReference type="Rhea" id="RHEA:18421"/>
        <dbReference type="ChEBI" id="CHEBI:16730"/>
        <dbReference type="ChEBI" id="CHEBI:17698"/>
        <dbReference type="ChEBI" id="CHEBI:57287"/>
        <dbReference type="ChEBI" id="CHEBI:57288"/>
        <dbReference type="EC" id="2.3.1.28"/>
    </reaction>
</comment>
<keyword evidence="9" id="KW-1185">Reference proteome</keyword>
<accession>A0A934W2U0</accession>
<evidence type="ECO:0000256" key="4">
    <source>
        <dbReference type="ARBA" id="ARBA00022679"/>
    </source>
</evidence>
<dbReference type="GO" id="GO:0046677">
    <property type="term" value="P:response to antibiotic"/>
    <property type="evidence" value="ECO:0007669"/>
    <property type="project" value="UniProtKB-KW"/>
</dbReference>
<evidence type="ECO:0000256" key="5">
    <source>
        <dbReference type="ARBA" id="ARBA00023251"/>
    </source>
</evidence>
<dbReference type="SUPFAM" id="SSF51161">
    <property type="entry name" value="Trimeric LpxA-like enzymes"/>
    <property type="match status" value="1"/>
</dbReference>
<sequence>MAYLSDEDLRRMGFAALGRNVKISDKAAIYGAEQMRIGDNSRIDDFCVVSGRVEIGRNVHIAPLCLVAGGKPGIVFGDFSGFAYGVKAFAQSDDYSGETMTNPTVPAEYKAERFERVEIGRHAIVGTGSVIAPGVVLGEGTAVGAMALITRPTEPWSIYVGNPARRLRDRSRNLLAQEQAYLAAEGPA</sequence>
<dbReference type="InterPro" id="IPR011004">
    <property type="entry name" value="Trimer_LpxA-like_sf"/>
</dbReference>
<protein>
    <recommendedName>
        <fullName evidence="3">Chloramphenicol acetyltransferase</fullName>
        <ecNumber evidence="2">2.3.1.28</ecNumber>
    </recommendedName>
</protein>
<keyword evidence="6" id="KW-0012">Acyltransferase</keyword>